<gene>
    <name evidence="9" type="ORF">MNBD_ALPHA04-997</name>
</gene>
<comment type="cofactor">
    <cofactor evidence="1">
        <name>Mn(2+)</name>
        <dbReference type="ChEBI" id="CHEBI:29035"/>
    </cofactor>
</comment>
<dbReference type="SUPFAM" id="SSF55811">
    <property type="entry name" value="Nudix"/>
    <property type="match status" value="1"/>
</dbReference>
<evidence type="ECO:0000256" key="3">
    <source>
        <dbReference type="ARBA" id="ARBA00022723"/>
    </source>
</evidence>
<organism evidence="9">
    <name type="scientific">hydrothermal vent metagenome</name>
    <dbReference type="NCBI Taxonomy" id="652676"/>
    <lineage>
        <taxon>unclassified sequences</taxon>
        <taxon>metagenomes</taxon>
        <taxon>ecological metagenomes</taxon>
    </lineage>
</organism>
<keyword evidence="5" id="KW-0460">Magnesium</keyword>
<evidence type="ECO:0000256" key="5">
    <source>
        <dbReference type="ARBA" id="ARBA00022842"/>
    </source>
</evidence>
<dbReference type="CDD" id="cd18870">
    <property type="entry name" value="NUDIX_AcylCoAdiphos_Nudt19"/>
    <property type="match status" value="1"/>
</dbReference>
<evidence type="ECO:0000256" key="2">
    <source>
        <dbReference type="ARBA" id="ARBA00001946"/>
    </source>
</evidence>
<dbReference type="AlphaFoldDB" id="A0A3B0SJJ3"/>
<evidence type="ECO:0000256" key="4">
    <source>
        <dbReference type="ARBA" id="ARBA00022801"/>
    </source>
</evidence>
<proteinExistence type="predicted"/>
<keyword evidence="6" id="KW-0464">Manganese</keyword>
<dbReference type="InterPro" id="IPR000086">
    <property type="entry name" value="NUDIX_hydrolase_dom"/>
</dbReference>
<dbReference type="PANTHER" id="PTHR12318:SF0">
    <property type="entry name" value="ACYL-COENZYME A DIPHOSPHATASE NUDT19"/>
    <property type="match status" value="1"/>
</dbReference>
<reference evidence="9" key="1">
    <citation type="submission" date="2018-06" db="EMBL/GenBank/DDBJ databases">
        <authorList>
            <person name="Zhirakovskaya E."/>
        </authorList>
    </citation>
    <scope>NUCLEOTIDE SEQUENCE</scope>
</reference>
<protein>
    <recommendedName>
        <fullName evidence="8">Nudix hydrolase domain-containing protein</fullName>
    </recommendedName>
</protein>
<accession>A0A3B0SJJ3</accession>
<dbReference type="InterPro" id="IPR015797">
    <property type="entry name" value="NUDIX_hydrolase-like_dom_sf"/>
</dbReference>
<dbReference type="PANTHER" id="PTHR12318">
    <property type="entry name" value="TESTOSTERONE-REGULATED PROTEIN RP2"/>
    <property type="match status" value="1"/>
</dbReference>
<dbReference type="GO" id="GO:0016818">
    <property type="term" value="F:hydrolase activity, acting on acid anhydrides, in phosphorus-containing anhydrides"/>
    <property type="evidence" value="ECO:0007669"/>
    <property type="project" value="InterPro"/>
</dbReference>
<feature type="compositionally biased region" description="Basic and acidic residues" evidence="7">
    <location>
        <begin position="1"/>
        <end position="17"/>
    </location>
</feature>
<dbReference type="EMBL" id="UOEF01000408">
    <property type="protein sequence ID" value="VAW04570.1"/>
    <property type="molecule type" value="Genomic_DNA"/>
</dbReference>
<dbReference type="Gene3D" id="3.90.79.10">
    <property type="entry name" value="Nucleoside Triphosphate Pyrophosphohydrolase"/>
    <property type="match status" value="1"/>
</dbReference>
<evidence type="ECO:0000256" key="1">
    <source>
        <dbReference type="ARBA" id="ARBA00001936"/>
    </source>
</evidence>
<dbReference type="Pfam" id="PF00293">
    <property type="entry name" value="NUDIX"/>
    <property type="match status" value="1"/>
</dbReference>
<name>A0A3B0SJJ3_9ZZZZ</name>
<evidence type="ECO:0000313" key="9">
    <source>
        <dbReference type="EMBL" id="VAW04570.1"/>
    </source>
</evidence>
<comment type="cofactor">
    <cofactor evidence="2">
        <name>Mg(2+)</name>
        <dbReference type="ChEBI" id="CHEBI:18420"/>
    </cofactor>
</comment>
<evidence type="ECO:0000259" key="8">
    <source>
        <dbReference type="PROSITE" id="PS51462"/>
    </source>
</evidence>
<dbReference type="InterPro" id="IPR039121">
    <property type="entry name" value="NUDT19"/>
</dbReference>
<sequence length="274" mass="30586">MTEHKDTDTGTKTDIRTGEPMPKAKPAATLVIFRDQPGEKAPDVLIVERSSKMAFAGGAAVFPGGRVDDADFDFARSLGHDDIDEYGARIAAIRESIEETGIAVGVNGDLNPDRVVEARIALHEGIIFSEVCNRHGWSLELEKLVPFARWCPPFREKRVFDTRFYIIFHDDHDALATADKTENYNLFWSSAQGVLDKAEQGEVKIIFPTKRNLERLAQFSSFAEAVDHCHQYPVELVSPTIEKRGSKVHLCIPEGIGYPITSEPMDAARRGFRK</sequence>
<dbReference type="PROSITE" id="PS51462">
    <property type="entry name" value="NUDIX"/>
    <property type="match status" value="1"/>
</dbReference>
<evidence type="ECO:0000256" key="6">
    <source>
        <dbReference type="ARBA" id="ARBA00023211"/>
    </source>
</evidence>
<feature type="domain" description="Nudix hydrolase" evidence="8">
    <location>
        <begin position="23"/>
        <end position="212"/>
    </location>
</feature>
<feature type="region of interest" description="Disordered" evidence="7">
    <location>
        <begin position="1"/>
        <end position="21"/>
    </location>
</feature>
<dbReference type="GO" id="GO:0046872">
    <property type="term" value="F:metal ion binding"/>
    <property type="evidence" value="ECO:0007669"/>
    <property type="project" value="UniProtKB-KW"/>
</dbReference>
<keyword evidence="3" id="KW-0479">Metal-binding</keyword>
<evidence type="ECO:0000256" key="7">
    <source>
        <dbReference type="SAM" id="MobiDB-lite"/>
    </source>
</evidence>
<keyword evidence="4" id="KW-0378">Hydrolase</keyword>